<evidence type="ECO:0000256" key="7">
    <source>
        <dbReference type="ARBA" id="ARBA00023225"/>
    </source>
</evidence>
<keyword evidence="7" id="KW-1006">Bacterial flagellum protein export</keyword>
<comment type="function">
    <text evidence="1">Needed for flagellar regrowth and assembly.</text>
</comment>
<keyword evidence="5" id="KW-1005">Bacterial flagellum biogenesis</keyword>
<dbReference type="Proteomes" id="UP001259982">
    <property type="component" value="Unassembled WGS sequence"/>
</dbReference>
<dbReference type="PANTHER" id="PTHR34982:SF1">
    <property type="entry name" value="FLAGELLAR ASSEMBLY PROTEIN FLIH"/>
    <property type="match status" value="1"/>
</dbReference>
<protein>
    <recommendedName>
        <fullName evidence="3">Flagellar assembly protein FliH</fullName>
    </recommendedName>
</protein>
<evidence type="ECO:0000259" key="8">
    <source>
        <dbReference type="Pfam" id="PF02108"/>
    </source>
</evidence>
<comment type="caution">
    <text evidence="9">The sequence shown here is derived from an EMBL/GenBank/DDBJ whole genome shotgun (WGS) entry which is preliminary data.</text>
</comment>
<dbReference type="Pfam" id="PF02108">
    <property type="entry name" value="FliH"/>
    <property type="match status" value="1"/>
</dbReference>
<evidence type="ECO:0000256" key="1">
    <source>
        <dbReference type="ARBA" id="ARBA00003041"/>
    </source>
</evidence>
<name>A0ABU3B716_9GAMM</name>
<accession>A0ABU3B716</accession>
<feature type="domain" description="Flagellar assembly protein FliH/Type III secretion system HrpE" evidence="8">
    <location>
        <begin position="55"/>
        <end position="181"/>
    </location>
</feature>
<sequence>MSDAAVRWDMPLLADRNRRPRSAAELDAIADAARDEGYQAGLDQGREAGRAAMAAEAARLRTALTRLQRPLADLDADVEAALVWLAGEIGGALFGHALATDADTPIRLARLALDTLGHGEREVRLYVNATDFDGIRTALDADPAMPPVRLMTDSALGPGENRLETDSTVVDGSLKTRLDRIREQLLAGA</sequence>
<organism evidence="9 10">
    <name type="scientific">Spectribacter acetivorans</name>
    <dbReference type="NCBI Taxonomy" id="3075603"/>
    <lineage>
        <taxon>Bacteria</taxon>
        <taxon>Pseudomonadati</taxon>
        <taxon>Pseudomonadota</taxon>
        <taxon>Gammaproteobacteria</taxon>
        <taxon>Salinisphaerales</taxon>
        <taxon>Salinisphaeraceae</taxon>
        <taxon>Spectribacter</taxon>
    </lineage>
</organism>
<gene>
    <name evidence="9" type="ORF">RM531_07150</name>
</gene>
<evidence type="ECO:0000256" key="4">
    <source>
        <dbReference type="ARBA" id="ARBA00022448"/>
    </source>
</evidence>
<comment type="similarity">
    <text evidence="2">Belongs to the FliH family.</text>
</comment>
<evidence type="ECO:0000256" key="6">
    <source>
        <dbReference type="ARBA" id="ARBA00022927"/>
    </source>
</evidence>
<evidence type="ECO:0000256" key="2">
    <source>
        <dbReference type="ARBA" id="ARBA00006602"/>
    </source>
</evidence>
<dbReference type="RefSeq" id="WP_311651081.1">
    <property type="nucleotide sequence ID" value="NZ_JAVRHY010000005.1"/>
</dbReference>
<evidence type="ECO:0000313" key="10">
    <source>
        <dbReference type="Proteomes" id="UP001259982"/>
    </source>
</evidence>
<dbReference type="EMBL" id="JAVRHY010000005">
    <property type="protein sequence ID" value="MDT0618247.1"/>
    <property type="molecule type" value="Genomic_DNA"/>
</dbReference>
<proteinExistence type="inferred from homology"/>
<reference evidence="9 10" key="1">
    <citation type="submission" date="2023-09" db="EMBL/GenBank/DDBJ databases">
        <authorList>
            <person name="Rey-Velasco X."/>
        </authorList>
    </citation>
    <scope>NUCLEOTIDE SEQUENCE [LARGE SCALE GENOMIC DNA]</scope>
    <source>
        <strain evidence="9 10">P385</strain>
    </source>
</reference>
<keyword evidence="6" id="KW-0653">Protein transport</keyword>
<keyword evidence="4" id="KW-0813">Transport</keyword>
<evidence type="ECO:0000313" key="9">
    <source>
        <dbReference type="EMBL" id="MDT0618247.1"/>
    </source>
</evidence>
<dbReference type="PANTHER" id="PTHR34982">
    <property type="entry name" value="YOP PROTEINS TRANSLOCATION PROTEIN L"/>
    <property type="match status" value="1"/>
</dbReference>
<dbReference type="InterPro" id="IPR018035">
    <property type="entry name" value="Flagellar_FliH/T3SS_HrpE"/>
</dbReference>
<dbReference type="InterPro" id="IPR051472">
    <property type="entry name" value="T3SS_Stator/FliH"/>
</dbReference>
<evidence type="ECO:0000256" key="3">
    <source>
        <dbReference type="ARBA" id="ARBA00016507"/>
    </source>
</evidence>
<evidence type="ECO:0000256" key="5">
    <source>
        <dbReference type="ARBA" id="ARBA00022795"/>
    </source>
</evidence>
<keyword evidence="10" id="KW-1185">Reference proteome</keyword>